<evidence type="ECO:0000313" key="3">
    <source>
        <dbReference type="EMBL" id="GAA1610437.1"/>
    </source>
</evidence>
<dbReference type="SUPFAM" id="SSF51126">
    <property type="entry name" value="Pectin lyase-like"/>
    <property type="match status" value="1"/>
</dbReference>
<dbReference type="InterPro" id="IPR011050">
    <property type="entry name" value="Pectin_lyase_fold/virulence"/>
</dbReference>
<dbReference type="RefSeq" id="WP_346101040.1">
    <property type="nucleotide sequence ID" value="NZ_BAAAMU010000001.1"/>
</dbReference>
<accession>A0ABN2EMI3</accession>
<sequence length="327" mass="34772">MARTWSYVVAAVAALALVVAVAGELAEPIGSAGQPHQTAEKATDQARKDADQDEKAADRAVSPPPTAPAGFPDAASTGVPPGTTLTDVTGDQLFAKDGEVVEGKVFYGFVTVTARGVTFRKCVFRGGPTEETRPLVDSEHARDTVIEDSEFYPSHPSPSIDGIWAAHTKIFRSEFRGTVDGIKAHTATLVQDSYIHDLSWFASDPDQGGEPTHNDGVQAFAEQRGVTLRHNTIDVSTTEDPNAAVQSSADELRVEDNYLDGGACVVNIDHTPLGRPLTGQRVTGNRFGRGSAHDCPILLSTRAKLQAGTGNVWHDSGDPIPSPEQHD</sequence>
<gene>
    <name evidence="3" type="ORF">GCM10009733_003290</name>
</gene>
<name>A0ABN2EMI3_9ACTN</name>
<evidence type="ECO:0000256" key="1">
    <source>
        <dbReference type="SAM" id="MobiDB-lite"/>
    </source>
</evidence>
<comment type="caution">
    <text evidence="3">The sequence shown here is derived from an EMBL/GenBank/DDBJ whole genome shotgun (WGS) entry which is preliminary data.</text>
</comment>
<reference evidence="3 4" key="1">
    <citation type="journal article" date="2019" name="Int. J. Syst. Evol. Microbiol.">
        <title>The Global Catalogue of Microorganisms (GCM) 10K type strain sequencing project: providing services to taxonomists for standard genome sequencing and annotation.</title>
        <authorList>
            <consortium name="The Broad Institute Genomics Platform"/>
            <consortium name="The Broad Institute Genome Sequencing Center for Infectious Disease"/>
            <person name="Wu L."/>
            <person name="Ma J."/>
        </authorList>
    </citation>
    <scope>NUCLEOTIDE SEQUENCE [LARGE SCALE GENOMIC DNA]</scope>
    <source>
        <strain evidence="3 4">JCM 13929</strain>
    </source>
</reference>
<evidence type="ECO:0000313" key="4">
    <source>
        <dbReference type="Proteomes" id="UP001500064"/>
    </source>
</evidence>
<evidence type="ECO:0000256" key="2">
    <source>
        <dbReference type="SAM" id="SignalP"/>
    </source>
</evidence>
<protein>
    <recommendedName>
        <fullName evidence="5">Right-handed parallel beta-helix repeat-containing protein</fullName>
    </recommendedName>
</protein>
<feature type="compositionally biased region" description="Basic and acidic residues" evidence="1">
    <location>
        <begin position="38"/>
        <end position="58"/>
    </location>
</feature>
<keyword evidence="2" id="KW-0732">Signal</keyword>
<feature type="chain" id="PRO_5045352676" description="Right-handed parallel beta-helix repeat-containing protein" evidence="2">
    <location>
        <begin position="23"/>
        <end position="327"/>
    </location>
</feature>
<feature type="region of interest" description="Disordered" evidence="1">
    <location>
        <begin position="29"/>
        <end position="84"/>
    </location>
</feature>
<evidence type="ECO:0008006" key="5">
    <source>
        <dbReference type="Google" id="ProtNLM"/>
    </source>
</evidence>
<organism evidence="3 4">
    <name type="scientific">Nonomuraea maheshkhaliensis</name>
    <dbReference type="NCBI Taxonomy" id="419590"/>
    <lineage>
        <taxon>Bacteria</taxon>
        <taxon>Bacillati</taxon>
        <taxon>Actinomycetota</taxon>
        <taxon>Actinomycetes</taxon>
        <taxon>Streptosporangiales</taxon>
        <taxon>Streptosporangiaceae</taxon>
        <taxon>Nonomuraea</taxon>
    </lineage>
</organism>
<keyword evidence="4" id="KW-1185">Reference proteome</keyword>
<feature type="signal peptide" evidence="2">
    <location>
        <begin position="1"/>
        <end position="22"/>
    </location>
</feature>
<dbReference type="Proteomes" id="UP001500064">
    <property type="component" value="Unassembled WGS sequence"/>
</dbReference>
<dbReference type="EMBL" id="BAAAMU010000001">
    <property type="protein sequence ID" value="GAA1610437.1"/>
    <property type="molecule type" value="Genomic_DNA"/>
</dbReference>
<proteinExistence type="predicted"/>